<accession>A0A964T1J0</accession>
<dbReference type="OrthoDB" id="8400810at2"/>
<protein>
    <submittedName>
        <fullName evidence="1">Gluconate 2-dehydrogenase subunit 3 family protein</fullName>
    </submittedName>
</protein>
<evidence type="ECO:0000313" key="1">
    <source>
        <dbReference type="EMBL" id="MYZ46605.1"/>
    </source>
</evidence>
<sequence>MRKDGLDRRGFLKVGLLGGSAALVPATAEAREYNGGGIPWQPGEASPPTQAPLESHQFFTVEERRFVTAAVDRLIPPDDEWPGASDLGVVDFLDDQLAGRFGRGDRWYMQGPWPKGEDTQGYQSRFAPAGLYRKAIQAIESHCGKAYGGRTFAELSGDQQDEVLTGLEKGDVELEGVSGTTFFDLFLQNTIEGFFGDPVHGGNRGMVAWKMIGFPGARYDYRPYVSRYNEKLDLEPVSVAGMTAASIPGGRG</sequence>
<name>A0A964T1J0_9HYPH</name>
<dbReference type="PROSITE" id="PS51318">
    <property type="entry name" value="TAT"/>
    <property type="match status" value="1"/>
</dbReference>
<dbReference type="Pfam" id="PF13618">
    <property type="entry name" value="Gluconate_2-dh3"/>
    <property type="match status" value="1"/>
</dbReference>
<dbReference type="RefSeq" id="WP_161138953.1">
    <property type="nucleotide sequence ID" value="NZ_SPKJ01000004.1"/>
</dbReference>
<dbReference type="InterPro" id="IPR027056">
    <property type="entry name" value="Gluconate_2DH_su3"/>
</dbReference>
<dbReference type="InterPro" id="IPR006311">
    <property type="entry name" value="TAT_signal"/>
</dbReference>
<dbReference type="EMBL" id="SPKJ01000004">
    <property type="protein sequence ID" value="MYZ46605.1"/>
    <property type="molecule type" value="Genomic_DNA"/>
</dbReference>
<dbReference type="Proteomes" id="UP000773614">
    <property type="component" value="Unassembled WGS sequence"/>
</dbReference>
<gene>
    <name evidence="1" type="ORF">E4O86_02570</name>
</gene>
<reference evidence="1" key="1">
    <citation type="submission" date="2019-03" db="EMBL/GenBank/DDBJ databases">
        <title>Afifella sp. nov., isolated from activated sludge.</title>
        <authorList>
            <person name="Li Q."/>
            <person name="Liu Y."/>
        </authorList>
    </citation>
    <scope>NUCLEOTIDE SEQUENCE</scope>
    <source>
        <strain evidence="1">L72</strain>
    </source>
</reference>
<dbReference type="AlphaFoldDB" id="A0A964T1J0"/>
<organism evidence="1 2">
    <name type="scientific">Propylenella binzhouense</name>
    <dbReference type="NCBI Taxonomy" id="2555902"/>
    <lineage>
        <taxon>Bacteria</taxon>
        <taxon>Pseudomonadati</taxon>
        <taxon>Pseudomonadota</taxon>
        <taxon>Alphaproteobacteria</taxon>
        <taxon>Hyphomicrobiales</taxon>
        <taxon>Propylenellaceae</taxon>
        <taxon>Propylenella</taxon>
    </lineage>
</organism>
<proteinExistence type="predicted"/>
<comment type="caution">
    <text evidence="1">The sequence shown here is derived from an EMBL/GenBank/DDBJ whole genome shotgun (WGS) entry which is preliminary data.</text>
</comment>
<evidence type="ECO:0000313" key="2">
    <source>
        <dbReference type="Proteomes" id="UP000773614"/>
    </source>
</evidence>
<keyword evidence="2" id="KW-1185">Reference proteome</keyword>